<dbReference type="PANTHER" id="PTHR47432:SF1">
    <property type="entry name" value="CELL WALL ASSEMBLY REGULATOR SMI1"/>
    <property type="match status" value="1"/>
</dbReference>
<evidence type="ECO:0000313" key="4">
    <source>
        <dbReference type="EMBL" id="UOO89940.1"/>
    </source>
</evidence>
<gene>
    <name evidence="4" type="ORF">LVJ82_02830</name>
</gene>
<name>A0ABY4E4Z1_9NEIS</name>
<dbReference type="Pfam" id="PF09346">
    <property type="entry name" value="SMI1_KNR4"/>
    <property type="match status" value="1"/>
</dbReference>
<dbReference type="InterPro" id="IPR037883">
    <property type="entry name" value="Knr4/Smi1-like_sf"/>
</dbReference>
<evidence type="ECO:0000259" key="3">
    <source>
        <dbReference type="SMART" id="SM00860"/>
    </source>
</evidence>
<evidence type="ECO:0000313" key="5">
    <source>
        <dbReference type="Proteomes" id="UP000832011"/>
    </source>
</evidence>
<dbReference type="SMART" id="SM00860">
    <property type="entry name" value="SMI1_KNR4"/>
    <property type="match status" value="1"/>
</dbReference>
<evidence type="ECO:0000256" key="1">
    <source>
        <dbReference type="SAM" id="MobiDB-lite"/>
    </source>
</evidence>
<sequence>MQTWIQRLNSATKQAAAGFLTAAPFASGASAADLAALEQQLGTRLPEDFKQLYLQHNGCNLEVPYYLLAGYEWLSTERILAAWQNLCAGYSDDLYADVAADDNDVGVRPVMYSRLWLPFAEDNGYYLLLDLDPAPAGHYGQITLLSGDGEPLALQAASMTAWLQDYVQGLERGEWVFSDDYQGMIRAEELAEYEQIEHEQRHQIGRFDPEVVAAQRAQAAAANQQALAMLGELMPKGSELEGLFQDLLAGQYTGEPWFDNASAAKPKPDDMQQPKAKAKK</sequence>
<protein>
    <submittedName>
        <fullName evidence="4">SMI1/KNR4 family protein</fullName>
    </submittedName>
</protein>
<dbReference type="SUPFAM" id="SSF160631">
    <property type="entry name" value="SMI1/KNR4-like"/>
    <property type="match status" value="1"/>
</dbReference>
<dbReference type="Gene3D" id="3.40.1580.10">
    <property type="entry name" value="SMI1/KNR4-like"/>
    <property type="match status" value="1"/>
</dbReference>
<dbReference type="InterPro" id="IPR018958">
    <property type="entry name" value="Knr4/Smi1-like_dom"/>
</dbReference>
<feature type="signal peptide" evidence="2">
    <location>
        <begin position="1"/>
        <end position="31"/>
    </location>
</feature>
<proteinExistence type="predicted"/>
<dbReference type="PANTHER" id="PTHR47432">
    <property type="entry name" value="CELL WALL ASSEMBLY REGULATOR SMI1"/>
    <property type="match status" value="1"/>
</dbReference>
<feature type="domain" description="Knr4/Smi1-like" evidence="3">
    <location>
        <begin position="28"/>
        <end position="165"/>
    </location>
</feature>
<dbReference type="Proteomes" id="UP000832011">
    <property type="component" value="Chromosome"/>
</dbReference>
<evidence type="ECO:0000256" key="2">
    <source>
        <dbReference type="SAM" id="SignalP"/>
    </source>
</evidence>
<feature type="chain" id="PRO_5045306554" evidence="2">
    <location>
        <begin position="32"/>
        <end position="280"/>
    </location>
</feature>
<reference evidence="4 5" key="1">
    <citation type="journal article" date="2022" name="Res Sq">
        <title>Evolution of multicellular longitudinally dividing oral cavity symbionts (Neisseriaceae).</title>
        <authorList>
            <person name="Nyongesa S."/>
            <person name="Weber P."/>
            <person name="Bernet E."/>
            <person name="Pullido F."/>
            <person name="Nieckarz M."/>
            <person name="Delaby M."/>
            <person name="Nieves C."/>
            <person name="Viehboeck T."/>
            <person name="Krause N."/>
            <person name="Rivera-Millot A."/>
            <person name="Nakamura A."/>
            <person name="Vischer N."/>
            <person name="VanNieuwenhze M."/>
            <person name="Brun Y."/>
            <person name="Cava F."/>
            <person name="Bulgheresi S."/>
            <person name="Veyrier F."/>
        </authorList>
    </citation>
    <scope>NUCLEOTIDE SEQUENCE [LARGE SCALE GENOMIC DNA]</scope>
    <source>
        <strain evidence="4 5">SN4</strain>
    </source>
</reference>
<feature type="region of interest" description="Disordered" evidence="1">
    <location>
        <begin position="258"/>
        <end position="280"/>
    </location>
</feature>
<keyword evidence="2" id="KW-0732">Signal</keyword>
<keyword evidence="5" id="KW-1185">Reference proteome</keyword>
<dbReference type="RefSeq" id="WP_058356154.1">
    <property type="nucleotide sequence ID" value="NZ_CABKVG010000008.1"/>
</dbReference>
<accession>A0ABY4E4Z1</accession>
<dbReference type="EMBL" id="CP091511">
    <property type="protein sequence ID" value="UOO89940.1"/>
    <property type="molecule type" value="Genomic_DNA"/>
</dbReference>
<organism evidence="4 5">
    <name type="scientific">Vitreoscilla massiliensis</name>
    <dbReference type="NCBI Taxonomy" id="1689272"/>
    <lineage>
        <taxon>Bacteria</taxon>
        <taxon>Pseudomonadati</taxon>
        <taxon>Pseudomonadota</taxon>
        <taxon>Betaproteobacteria</taxon>
        <taxon>Neisseriales</taxon>
        <taxon>Neisseriaceae</taxon>
        <taxon>Vitreoscilla</taxon>
    </lineage>
</organism>
<dbReference type="InterPro" id="IPR051873">
    <property type="entry name" value="KNR4/SMI1_regulator"/>
</dbReference>